<evidence type="ECO:0000256" key="1">
    <source>
        <dbReference type="SAM" id="Coils"/>
    </source>
</evidence>
<feature type="region of interest" description="Disordered" evidence="2">
    <location>
        <begin position="203"/>
        <end position="246"/>
    </location>
</feature>
<dbReference type="RefSeq" id="WP_058422831.1">
    <property type="nucleotide sequence ID" value="NZ_LKEF01000096.1"/>
</dbReference>
<feature type="compositionally biased region" description="Low complexity" evidence="2">
    <location>
        <begin position="177"/>
        <end position="188"/>
    </location>
</feature>
<reference evidence="3 4" key="1">
    <citation type="submission" date="2015-09" db="EMBL/GenBank/DDBJ databases">
        <title>Genome sequence of ICMP 11288.</title>
        <authorList>
            <person name="Visnovsky S."/>
            <person name="Lu A."/>
            <person name="Panda P."/>
            <person name="Pitman A."/>
        </authorList>
    </citation>
    <scope>NUCLEOTIDE SEQUENCE [LARGE SCALE GENOMIC DNA]</scope>
    <source>
        <strain evidence="3 4">ICMP 11288</strain>
    </source>
</reference>
<protein>
    <submittedName>
        <fullName evidence="3">Uncharacterized protein</fullName>
    </submittedName>
</protein>
<gene>
    <name evidence="3" type="ORF">AO063_11595</name>
</gene>
<dbReference type="EMBL" id="LKEF01000096">
    <property type="protein sequence ID" value="KTB54651.1"/>
    <property type="molecule type" value="Genomic_DNA"/>
</dbReference>
<proteinExistence type="predicted"/>
<organism evidence="3 4">
    <name type="scientific">Pseudomonas fluorescens ICMP 11288</name>
    <dbReference type="NCBI Taxonomy" id="1198309"/>
    <lineage>
        <taxon>Bacteria</taxon>
        <taxon>Pseudomonadati</taxon>
        <taxon>Pseudomonadota</taxon>
        <taxon>Gammaproteobacteria</taxon>
        <taxon>Pseudomonadales</taxon>
        <taxon>Pseudomonadaceae</taxon>
        <taxon>Pseudomonas</taxon>
    </lineage>
</organism>
<accession>A0A0W0H1G2</accession>
<dbReference type="AlphaFoldDB" id="A0A0W0H1G2"/>
<evidence type="ECO:0000256" key="2">
    <source>
        <dbReference type="SAM" id="MobiDB-lite"/>
    </source>
</evidence>
<sequence>MMLLRTLVLERSGQDTPVNGALLCGFAVAQTDSNFLVYSLDEETEPGNSRVYIAALRKKLDRYFLGGVESKEDLQVAMQVFKQILMAAAASGTKNGTVIESAVPFHFIDLKGCKLPPARPEDHHSMIIKKALVMKVITLGMSAPVLPAIESASLIVPSIRFSSQMISPPRATHSARPAEPSASEPAQAQPLEAPVAIAHVPAFEPAPEPEPEPRPEPEPAPVERTAPPAQVEPATPATRPPAAKMEHASMVEVDSTLTSLAKVAQELSQQQLAVNEREEMLMQWQARLEQEQGELDEKSQALQQQATQLQARNVEVGQKAEKLTLALSQVAGIRQRLQSVLLELDQTLDGQA</sequence>
<keyword evidence="1" id="KW-0175">Coiled coil</keyword>
<name>A0A0W0H1G2_PSEFL</name>
<feature type="coiled-coil region" evidence="1">
    <location>
        <begin position="274"/>
        <end position="312"/>
    </location>
</feature>
<feature type="compositionally biased region" description="Low complexity" evidence="2">
    <location>
        <begin position="222"/>
        <end position="243"/>
    </location>
</feature>
<comment type="caution">
    <text evidence="3">The sequence shown here is derived from an EMBL/GenBank/DDBJ whole genome shotgun (WGS) entry which is preliminary data.</text>
</comment>
<dbReference type="Proteomes" id="UP000054197">
    <property type="component" value="Unassembled WGS sequence"/>
</dbReference>
<feature type="region of interest" description="Disordered" evidence="2">
    <location>
        <begin position="165"/>
        <end position="188"/>
    </location>
</feature>
<evidence type="ECO:0000313" key="3">
    <source>
        <dbReference type="EMBL" id="KTB54651.1"/>
    </source>
</evidence>
<evidence type="ECO:0000313" key="4">
    <source>
        <dbReference type="Proteomes" id="UP000054197"/>
    </source>
</evidence>